<dbReference type="Gene3D" id="3.30.240.20">
    <property type="entry name" value="bsu07140 like domains"/>
    <property type="match status" value="1"/>
</dbReference>
<dbReference type="Proteomes" id="UP000239406">
    <property type="component" value="Unassembled WGS sequence"/>
</dbReference>
<accession>A0A2S5T9J9</accession>
<evidence type="ECO:0000256" key="4">
    <source>
        <dbReference type="ARBA" id="ARBA00022692"/>
    </source>
</evidence>
<name>A0A2S5T9J9_9BURK</name>
<keyword evidence="4" id="KW-0812">Transmembrane</keyword>
<keyword evidence="5" id="KW-1133">Transmembrane helix</keyword>
<reference evidence="8 9" key="1">
    <citation type="submission" date="2018-02" db="EMBL/GenBank/DDBJ databases">
        <title>Reclassifiation of [Polyangium] brachysporum DSM 7029 as Guopingzhaonella breviflexa gen. nov., sp. nov., a member of the family Comamonadaceae.</title>
        <authorList>
            <person name="Tang B."/>
        </authorList>
    </citation>
    <scope>NUCLEOTIDE SEQUENCE [LARGE SCALE GENOMIC DNA]</scope>
    <source>
        <strain evidence="8 9">DSM 15344</strain>
    </source>
</reference>
<gene>
    <name evidence="8" type="ORF">C1702_01110</name>
</gene>
<dbReference type="EMBL" id="PSNY01000001">
    <property type="protein sequence ID" value="PPE71626.1"/>
    <property type="molecule type" value="Genomic_DNA"/>
</dbReference>
<keyword evidence="3" id="KW-1003">Cell membrane</keyword>
<keyword evidence="9" id="KW-1185">Reference proteome</keyword>
<dbReference type="RefSeq" id="WP_104355818.1">
    <property type="nucleotide sequence ID" value="NZ_CP064338.1"/>
</dbReference>
<evidence type="ECO:0000256" key="2">
    <source>
        <dbReference type="ARBA" id="ARBA00006448"/>
    </source>
</evidence>
<dbReference type="AlphaFoldDB" id="A0A2S5T9J9"/>
<proteinExistence type="inferred from homology"/>
<evidence type="ECO:0000259" key="7">
    <source>
        <dbReference type="Pfam" id="PF04239"/>
    </source>
</evidence>
<dbReference type="GO" id="GO:0005886">
    <property type="term" value="C:plasma membrane"/>
    <property type="evidence" value="ECO:0007669"/>
    <property type="project" value="UniProtKB-SubCell"/>
</dbReference>
<dbReference type="PANTHER" id="PTHR34582:SF6">
    <property type="entry name" value="UPF0702 TRANSMEMBRANE PROTEIN YCAP"/>
    <property type="match status" value="1"/>
</dbReference>
<evidence type="ECO:0000256" key="6">
    <source>
        <dbReference type="ARBA" id="ARBA00023136"/>
    </source>
</evidence>
<evidence type="ECO:0000313" key="8">
    <source>
        <dbReference type="EMBL" id="PPE71626.1"/>
    </source>
</evidence>
<dbReference type="PANTHER" id="PTHR34582">
    <property type="entry name" value="UPF0702 TRANSMEMBRANE PROTEIN YCAP"/>
    <property type="match status" value="1"/>
</dbReference>
<dbReference type="Pfam" id="PF04239">
    <property type="entry name" value="DUF421"/>
    <property type="match status" value="1"/>
</dbReference>
<feature type="domain" description="YetF C-terminal" evidence="7">
    <location>
        <begin position="78"/>
        <end position="149"/>
    </location>
</feature>
<protein>
    <recommendedName>
        <fullName evidence="7">YetF C-terminal domain-containing protein</fullName>
    </recommendedName>
</protein>
<comment type="subcellular location">
    <subcellularLocation>
        <location evidence="1">Cell membrane</location>
        <topology evidence="1">Multi-pass membrane protein</topology>
    </subcellularLocation>
</comment>
<dbReference type="InterPro" id="IPR007353">
    <property type="entry name" value="DUF421"/>
</dbReference>
<evidence type="ECO:0000313" key="9">
    <source>
        <dbReference type="Proteomes" id="UP000239406"/>
    </source>
</evidence>
<dbReference type="InterPro" id="IPR023090">
    <property type="entry name" value="UPF0702_alpha/beta_dom_sf"/>
</dbReference>
<organism evidence="8 9">
    <name type="scientific">Caldimonas thermodepolymerans</name>
    <dbReference type="NCBI Taxonomy" id="215580"/>
    <lineage>
        <taxon>Bacteria</taxon>
        <taxon>Pseudomonadati</taxon>
        <taxon>Pseudomonadota</taxon>
        <taxon>Betaproteobacteria</taxon>
        <taxon>Burkholderiales</taxon>
        <taxon>Sphaerotilaceae</taxon>
        <taxon>Caldimonas</taxon>
    </lineage>
</organism>
<evidence type="ECO:0000256" key="3">
    <source>
        <dbReference type="ARBA" id="ARBA00022475"/>
    </source>
</evidence>
<sequence length="173" mass="18938">MDVILRTLAIYLFLLVLFRLAGKRALSELSTLDFILLLIVSEATQNALIGDDHSLVTGMTVILTLVLMDLGLSVVKSRSATIEKIIEGTPLLLVEHGRVLHGPMRRSLVTEDDVLQSARLTHGLERLDQIRFAVLESSGGISIVPRDDAPDADAIARLVEQAVRRALAEPRPD</sequence>
<evidence type="ECO:0000256" key="1">
    <source>
        <dbReference type="ARBA" id="ARBA00004651"/>
    </source>
</evidence>
<evidence type="ECO:0000256" key="5">
    <source>
        <dbReference type="ARBA" id="ARBA00022989"/>
    </source>
</evidence>
<comment type="caution">
    <text evidence="8">The sequence shown here is derived from an EMBL/GenBank/DDBJ whole genome shotgun (WGS) entry which is preliminary data.</text>
</comment>
<keyword evidence="6" id="KW-0472">Membrane</keyword>
<comment type="similarity">
    <text evidence="2">Belongs to the UPF0702 family.</text>
</comment>